<reference evidence="17 18" key="1">
    <citation type="journal article" date="2018" name="MBio">
        <title>Comparative Genomics Reveals the Core Gene Toolbox for the Fungus-Insect Symbiosis.</title>
        <authorList>
            <person name="Wang Y."/>
            <person name="Stata M."/>
            <person name="Wang W."/>
            <person name="Stajich J.E."/>
            <person name="White M.M."/>
            <person name="Moncalvo J.M."/>
        </authorList>
    </citation>
    <scope>NUCLEOTIDE SEQUENCE [LARGE SCALE GENOMIC DNA]</scope>
    <source>
        <strain evidence="17 18">SWE-8-4</strain>
    </source>
</reference>
<comment type="function">
    <text evidence="1">Accessory subunit of the mitochondrial membrane respiratory chain NADH dehydrogenase (Complex I), that is believed to be not involved in catalysis. Complex I functions in the transfer of electrons from NADH to the respiratory chain. The immediate electron acceptor for the enzyme is believed to be ubiquinone.</text>
</comment>
<evidence type="ECO:0000256" key="9">
    <source>
        <dbReference type="ARBA" id="ARBA00022792"/>
    </source>
</evidence>
<dbReference type="InterPro" id="IPR008011">
    <property type="entry name" value="Complex1_LYR_dom"/>
</dbReference>
<dbReference type="Pfam" id="PF05347">
    <property type="entry name" value="Complex1_LYR"/>
    <property type="match status" value="1"/>
</dbReference>
<dbReference type="PANTHER" id="PTHR12868">
    <property type="entry name" value="NADH-UBIQUINONE OXIDOREDUCTASE B22 SUBUNIT"/>
    <property type="match status" value="1"/>
</dbReference>
<keyword evidence="13" id="KW-0472">Membrane</keyword>
<dbReference type="Proteomes" id="UP000245383">
    <property type="component" value="Unassembled WGS sequence"/>
</dbReference>
<dbReference type="GO" id="GO:0005743">
    <property type="term" value="C:mitochondrial inner membrane"/>
    <property type="evidence" value="ECO:0007669"/>
    <property type="project" value="UniProtKB-SubCell"/>
</dbReference>
<evidence type="ECO:0000256" key="11">
    <source>
        <dbReference type="ARBA" id="ARBA00022990"/>
    </source>
</evidence>
<evidence type="ECO:0000256" key="7">
    <source>
        <dbReference type="ARBA" id="ARBA00022553"/>
    </source>
</evidence>
<comment type="caution">
    <text evidence="17">The sequence shown here is derived from an EMBL/GenBank/DDBJ whole genome shotgun (WGS) entry which is preliminary data.</text>
</comment>
<keyword evidence="6" id="KW-0813">Transport</keyword>
<keyword evidence="7" id="KW-0597">Phosphoprotein</keyword>
<evidence type="ECO:0000256" key="15">
    <source>
        <dbReference type="ARBA" id="ARBA00032528"/>
    </source>
</evidence>
<feature type="domain" description="Complex 1 LYR protein" evidence="16">
    <location>
        <begin position="9"/>
        <end position="65"/>
    </location>
</feature>
<dbReference type="STRING" id="133385.A0A2T9YIS6"/>
<dbReference type="InterPro" id="IPR045292">
    <property type="entry name" value="Complex1_LYR_NDUFB9_LYRM3"/>
</dbReference>
<evidence type="ECO:0000256" key="12">
    <source>
        <dbReference type="ARBA" id="ARBA00023128"/>
    </source>
</evidence>
<evidence type="ECO:0000256" key="1">
    <source>
        <dbReference type="ARBA" id="ARBA00002920"/>
    </source>
</evidence>
<evidence type="ECO:0000256" key="3">
    <source>
        <dbReference type="ARBA" id="ARBA00009508"/>
    </source>
</evidence>
<organism evidence="17 18">
    <name type="scientific">Smittium simulii</name>
    <dbReference type="NCBI Taxonomy" id="133385"/>
    <lineage>
        <taxon>Eukaryota</taxon>
        <taxon>Fungi</taxon>
        <taxon>Fungi incertae sedis</taxon>
        <taxon>Zoopagomycota</taxon>
        <taxon>Kickxellomycotina</taxon>
        <taxon>Harpellomycetes</taxon>
        <taxon>Harpellales</taxon>
        <taxon>Legeriomycetaceae</taxon>
        <taxon>Smittium</taxon>
    </lineage>
</organism>
<evidence type="ECO:0000256" key="10">
    <source>
        <dbReference type="ARBA" id="ARBA00022982"/>
    </source>
</evidence>
<dbReference type="InterPro" id="IPR033034">
    <property type="entry name" value="NDUFB9"/>
</dbReference>
<evidence type="ECO:0000313" key="18">
    <source>
        <dbReference type="Proteomes" id="UP000245383"/>
    </source>
</evidence>
<evidence type="ECO:0000256" key="8">
    <source>
        <dbReference type="ARBA" id="ARBA00022660"/>
    </source>
</evidence>
<dbReference type="EMBL" id="MBFR01000169">
    <property type="protein sequence ID" value="PVU92256.1"/>
    <property type="molecule type" value="Genomic_DNA"/>
</dbReference>
<dbReference type="OrthoDB" id="13598at2759"/>
<comment type="subcellular location">
    <subcellularLocation>
        <location evidence="2">Mitochondrion inner membrane</location>
        <topology evidence="2">Peripheral membrane protein</topology>
        <orientation evidence="2">Matrix side</orientation>
    </subcellularLocation>
</comment>
<evidence type="ECO:0000256" key="5">
    <source>
        <dbReference type="ARBA" id="ARBA00018684"/>
    </source>
</evidence>
<evidence type="ECO:0000256" key="13">
    <source>
        <dbReference type="ARBA" id="ARBA00023136"/>
    </source>
</evidence>
<dbReference type="CDD" id="cd20263">
    <property type="entry name" value="Complex1_LYR_NDUFB9_LYRM3"/>
    <property type="match status" value="1"/>
</dbReference>
<comment type="similarity">
    <text evidence="3">Belongs to the complex I LYR family.</text>
</comment>
<evidence type="ECO:0000256" key="6">
    <source>
        <dbReference type="ARBA" id="ARBA00022448"/>
    </source>
</evidence>
<evidence type="ECO:0000313" key="17">
    <source>
        <dbReference type="EMBL" id="PVU92256.1"/>
    </source>
</evidence>
<protein>
    <recommendedName>
        <fullName evidence="5">NADH dehydrogenase [ubiquinone] 1 beta subcomplex subunit 9</fullName>
    </recommendedName>
    <alternativeName>
        <fullName evidence="14">Complex I-B22</fullName>
    </alternativeName>
    <alternativeName>
        <fullName evidence="15">NADH-ubiquinone oxidoreductase B22 subunit</fullName>
    </alternativeName>
</protein>
<evidence type="ECO:0000256" key="4">
    <source>
        <dbReference type="ARBA" id="ARBA00011790"/>
    </source>
</evidence>
<dbReference type="GO" id="GO:0006120">
    <property type="term" value="P:mitochondrial electron transport, NADH to ubiquinone"/>
    <property type="evidence" value="ECO:0007669"/>
    <property type="project" value="InterPro"/>
</dbReference>
<accession>A0A2T9YIS6</accession>
<proteinExistence type="inferred from homology"/>
<sequence length="100" mass="11916">MSSAHTRYVKSLYKRSLNTALNWSVGPIHFRPVALEIRAKFEQNRHEASPIRLQEILSETEVRLEELRHPLPYRYPTAVDGTKYERNRWFEDNMVLDKNC</sequence>
<keyword evidence="8" id="KW-0679">Respiratory chain</keyword>
<keyword evidence="18" id="KW-1185">Reference proteome</keyword>
<dbReference type="PANTHER" id="PTHR12868:SF0">
    <property type="entry name" value="NADH DEHYDROGENASE [UBIQUINONE] 1 BETA SUBCOMPLEX SUBUNIT 9"/>
    <property type="match status" value="1"/>
</dbReference>
<keyword evidence="12" id="KW-0496">Mitochondrion</keyword>
<evidence type="ECO:0000256" key="14">
    <source>
        <dbReference type="ARBA" id="ARBA00030192"/>
    </source>
</evidence>
<evidence type="ECO:0000259" key="16">
    <source>
        <dbReference type="Pfam" id="PF05347"/>
    </source>
</evidence>
<keyword evidence="11" id="KW-0007">Acetylation</keyword>
<name>A0A2T9YIS6_9FUNG</name>
<gene>
    <name evidence="17" type="ORF">BB561_003949</name>
</gene>
<comment type="subunit">
    <text evidence="4">Mammalian complex I is composed of 45 different subunits.</text>
</comment>
<keyword evidence="9" id="KW-0999">Mitochondrion inner membrane</keyword>
<keyword evidence="10" id="KW-0249">Electron transport</keyword>
<dbReference type="AlphaFoldDB" id="A0A2T9YIS6"/>
<evidence type="ECO:0000256" key="2">
    <source>
        <dbReference type="ARBA" id="ARBA00004443"/>
    </source>
</evidence>